<evidence type="ECO:0000313" key="2">
    <source>
        <dbReference type="EMBL" id="SCW41166.1"/>
    </source>
</evidence>
<dbReference type="Pfam" id="PF02624">
    <property type="entry name" value="YcaO"/>
    <property type="match status" value="1"/>
</dbReference>
<proteinExistence type="predicted"/>
<dbReference type="RefSeq" id="WP_091973664.1">
    <property type="nucleotide sequence ID" value="NZ_CP179486.1"/>
</dbReference>
<protein>
    <submittedName>
        <fullName evidence="2">Thiazole/oxazole-forming peptide maturase, SagD family component</fullName>
    </submittedName>
</protein>
<dbReference type="InterPro" id="IPR003776">
    <property type="entry name" value="YcaO-like_dom"/>
</dbReference>
<evidence type="ECO:0000259" key="1">
    <source>
        <dbReference type="PROSITE" id="PS51664"/>
    </source>
</evidence>
<dbReference type="PANTHER" id="PTHR37809">
    <property type="entry name" value="RIBOSOMAL PROTEIN S12 METHYLTHIOTRANSFERASE ACCESSORY FACTOR YCAO"/>
    <property type="match status" value="1"/>
</dbReference>
<dbReference type="Proteomes" id="UP000199262">
    <property type="component" value="Unassembled WGS sequence"/>
</dbReference>
<accession>A0A1G4Q983</accession>
<dbReference type="OrthoDB" id="305162at2"/>
<dbReference type="EMBL" id="FMTE01000008">
    <property type="protein sequence ID" value="SCW41166.1"/>
    <property type="molecule type" value="Genomic_DNA"/>
</dbReference>
<gene>
    <name evidence="2" type="ORF">SAMN02983004_01003</name>
</gene>
<sequence length="441" mass="51261">MFNYYPYSSKLYRDLVFTNSPATGIGTSLVTLLPFQKGLPLLYSSTCVLPNYHKILIGETYNMEYHISGYGRSYEEAITRLQGETIERYSLLMSKTLFQEDFILSSRRDLLNTSKYKVMPLEYRNVFSDLDRNCNLPYSKVYESDEIYWILLPSLIHSNEKIWVPCDMVFMGIHQNFKMPTFSTGTAVHRTVEIALSNAIIEVIQLHCYISNWYVKSKRPVINWKSNEFLRKSISDLELESNFDLIVLDYSDKDLGMPVYAAFLRNKKKSIPYLVCGIQGGFNKECVFLRAVEEAAVVAQSLPLIYFFKAKEISKLTLNSLRHSFNLDDNFLYYSNLNEISLKDSMLNSIIDNETRLEISSEEDLVKNELDMSLNILRSVSKYAVYCDITPPELESTSFRSIRILVPELLKMCFPFHPFDEHPYFKKKGEILDEYFPHPIP</sequence>
<dbReference type="PANTHER" id="PTHR37809:SF1">
    <property type="entry name" value="RIBOSOMAL PROTEIN S12 METHYLTHIOTRANSFERASE ACCESSORY FACTOR YCAO"/>
    <property type="match status" value="1"/>
</dbReference>
<dbReference type="Gene3D" id="3.30.1330.230">
    <property type="match status" value="1"/>
</dbReference>
<name>A0A1G4Q983_BORJA</name>
<dbReference type="PROSITE" id="PS51664">
    <property type="entry name" value="YCAO"/>
    <property type="match status" value="1"/>
</dbReference>
<reference evidence="3" key="1">
    <citation type="submission" date="2016-10" db="EMBL/GenBank/DDBJ databases">
        <authorList>
            <person name="Varghese N."/>
            <person name="Submissions S."/>
        </authorList>
    </citation>
    <scope>NUCLEOTIDE SEQUENCE [LARGE SCALE GENOMIC DNA]</scope>
    <source>
        <strain evidence="3">ATCC 51557</strain>
    </source>
</reference>
<dbReference type="AlphaFoldDB" id="A0A1G4Q983"/>
<organism evidence="2 3">
    <name type="scientific">Borreliella japonica</name>
    <name type="common">Borrelia japonica</name>
    <dbReference type="NCBI Taxonomy" id="34095"/>
    <lineage>
        <taxon>Bacteria</taxon>
        <taxon>Pseudomonadati</taxon>
        <taxon>Spirochaetota</taxon>
        <taxon>Spirochaetia</taxon>
        <taxon>Spirochaetales</taxon>
        <taxon>Borreliaceae</taxon>
        <taxon>Borreliella</taxon>
    </lineage>
</organism>
<feature type="domain" description="YcaO" evidence="1">
    <location>
        <begin position="69"/>
        <end position="441"/>
    </location>
</feature>
<evidence type="ECO:0000313" key="3">
    <source>
        <dbReference type="Proteomes" id="UP000199262"/>
    </source>
</evidence>
<keyword evidence="3" id="KW-1185">Reference proteome</keyword>